<evidence type="ECO:0000313" key="6">
    <source>
        <dbReference type="Proteomes" id="UP001481677"/>
    </source>
</evidence>
<keyword evidence="6" id="KW-1185">Reference proteome</keyword>
<feature type="chain" id="PRO_5023035418" evidence="2">
    <location>
        <begin position="22"/>
        <end position="73"/>
    </location>
</feature>
<feature type="signal peptide" evidence="2">
    <location>
        <begin position="1"/>
        <end position="21"/>
    </location>
</feature>
<dbReference type="RefSeq" id="WP_028370759.1">
    <property type="nucleotide sequence ID" value="NZ_JAZHFZ010000066.1"/>
</dbReference>
<reference evidence="4" key="2">
    <citation type="submission" date="2019-08" db="EMBL/GenBank/DDBJ databases">
        <authorList>
            <person name="Im W.-T."/>
        </authorList>
    </citation>
    <scope>NUCLEOTIDE SEQUENCE</scope>
    <source>
        <strain evidence="4">NF 2-5-3</strain>
    </source>
</reference>
<evidence type="ECO:0000313" key="3">
    <source>
        <dbReference type="EMBL" id="MEM5345729.1"/>
    </source>
</evidence>
<keyword evidence="2" id="KW-0732">Signal</keyword>
<gene>
    <name evidence="4" type="ORF">FRZ40_19025</name>
    <name evidence="3" type="ORF">V4C56_39670</name>
</gene>
<reference evidence="4 5" key="1">
    <citation type="journal article" date="2018" name="Int. J. Syst. Evol. Microbiol.">
        <title>Paraburkholderia azotifigens sp. nov., a nitrogen-fixing bacterium isolated from paddy soil.</title>
        <authorList>
            <person name="Choi G.M."/>
            <person name="Im W.T."/>
        </authorList>
    </citation>
    <scope>NUCLEOTIDE SEQUENCE [LARGE SCALE GENOMIC DNA]</scope>
    <source>
        <strain evidence="4 5">NF 2-5-3</strain>
    </source>
</reference>
<dbReference type="AlphaFoldDB" id="A0A5C6VCS1"/>
<accession>A0A5C6VCS1</accession>
<dbReference type="EMBL" id="JAZHGA010000052">
    <property type="protein sequence ID" value="MEM5345729.1"/>
    <property type="molecule type" value="Genomic_DNA"/>
</dbReference>
<evidence type="ECO:0000313" key="5">
    <source>
        <dbReference type="Proteomes" id="UP000321776"/>
    </source>
</evidence>
<evidence type="ECO:0000256" key="1">
    <source>
        <dbReference type="SAM" id="MobiDB-lite"/>
    </source>
</evidence>
<evidence type="ECO:0000313" key="4">
    <source>
        <dbReference type="EMBL" id="TXC82561.1"/>
    </source>
</evidence>
<evidence type="ECO:0000256" key="2">
    <source>
        <dbReference type="SAM" id="SignalP"/>
    </source>
</evidence>
<dbReference type="EMBL" id="VOQS01000003">
    <property type="protein sequence ID" value="TXC82561.1"/>
    <property type="molecule type" value="Genomic_DNA"/>
</dbReference>
<feature type="compositionally biased region" description="Low complexity" evidence="1">
    <location>
        <begin position="30"/>
        <end position="47"/>
    </location>
</feature>
<proteinExistence type="predicted"/>
<dbReference type="Proteomes" id="UP001481677">
    <property type="component" value="Unassembled WGS sequence"/>
</dbReference>
<feature type="region of interest" description="Disordered" evidence="1">
    <location>
        <begin position="30"/>
        <end position="56"/>
    </location>
</feature>
<organism evidence="4 5">
    <name type="scientific">Paraburkholderia azotifigens</name>
    <dbReference type="NCBI Taxonomy" id="2057004"/>
    <lineage>
        <taxon>Bacteria</taxon>
        <taxon>Pseudomonadati</taxon>
        <taxon>Pseudomonadota</taxon>
        <taxon>Betaproteobacteria</taxon>
        <taxon>Burkholderiales</taxon>
        <taxon>Burkholderiaceae</taxon>
        <taxon>Paraburkholderia</taxon>
    </lineage>
</organism>
<sequence length="73" mass="7503">MKALKLVLMACSLSAAALAHAQTAPADDSAQQVAQANAARVAQPDAQRPVAKPAKKANECVGPVSYCVMYFGS</sequence>
<comment type="caution">
    <text evidence="4">The sequence shown here is derived from an EMBL/GenBank/DDBJ whole genome shotgun (WGS) entry which is preliminary data.</text>
</comment>
<dbReference type="Proteomes" id="UP000321776">
    <property type="component" value="Unassembled WGS sequence"/>
</dbReference>
<protein>
    <submittedName>
        <fullName evidence="4">Uncharacterized protein</fullName>
    </submittedName>
</protein>
<reference evidence="3 6" key="3">
    <citation type="submission" date="2024-01" db="EMBL/GenBank/DDBJ databases">
        <title>The diversity of rhizobia nodulating Mimosa spp. in eleven states of Brazil covering several biomes is determined by host plant, location, and edaphic factors.</title>
        <authorList>
            <person name="Rouws L."/>
            <person name="Barauna A."/>
            <person name="Beukes C."/>
            <person name="De Faria S.M."/>
            <person name="Gross E."/>
            <person name="Dos Reis Junior F.B."/>
            <person name="Simon M."/>
            <person name="Maluk M."/>
            <person name="Odee D.W."/>
            <person name="Kenicer G."/>
            <person name="Young J.P.W."/>
            <person name="Reis V.M."/>
            <person name="Zilli J."/>
            <person name="James E.K."/>
        </authorList>
    </citation>
    <scope>NUCLEOTIDE SEQUENCE [LARGE SCALE GENOMIC DNA]</scope>
    <source>
        <strain evidence="3 6">JPY530</strain>
    </source>
</reference>
<name>A0A5C6VCS1_9BURK</name>